<dbReference type="GO" id="GO:0003677">
    <property type="term" value="F:DNA binding"/>
    <property type="evidence" value="ECO:0007669"/>
    <property type="project" value="UniProtKB-KW"/>
</dbReference>
<feature type="domain" description="HTH CENPB-type" evidence="3">
    <location>
        <begin position="1"/>
        <end position="39"/>
    </location>
</feature>
<accession>A0AAW0TZR4</accession>
<keyword evidence="2" id="KW-0238">DNA-binding</keyword>
<organism evidence="4 5">
    <name type="scientific">Scylla paramamosain</name>
    <name type="common">Mud crab</name>
    <dbReference type="NCBI Taxonomy" id="85552"/>
    <lineage>
        <taxon>Eukaryota</taxon>
        <taxon>Metazoa</taxon>
        <taxon>Ecdysozoa</taxon>
        <taxon>Arthropoda</taxon>
        <taxon>Crustacea</taxon>
        <taxon>Multicrustacea</taxon>
        <taxon>Malacostraca</taxon>
        <taxon>Eumalacostraca</taxon>
        <taxon>Eucarida</taxon>
        <taxon>Decapoda</taxon>
        <taxon>Pleocyemata</taxon>
        <taxon>Brachyura</taxon>
        <taxon>Eubrachyura</taxon>
        <taxon>Portunoidea</taxon>
        <taxon>Portunidae</taxon>
        <taxon>Portuninae</taxon>
        <taxon>Scylla</taxon>
    </lineage>
</organism>
<dbReference type="InterPro" id="IPR009057">
    <property type="entry name" value="Homeodomain-like_sf"/>
</dbReference>
<evidence type="ECO:0000313" key="5">
    <source>
        <dbReference type="Proteomes" id="UP001487740"/>
    </source>
</evidence>
<dbReference type="Gene3D" id="1.10.10.60">
    <property type="entry name" value="Homeodomain-like"/>
    <property type="match status" value="1"/>
</dbReference>
<protein>
    <recommendedName>
        <fullName evidence="3">HTH CENPB-type domain-containing protein</fullName>
    </recommendedName>
</protein>
<dbReference type="Proteomes" id="UP001487740">
    <property type="component" value="Unassembled WGS sequence"/>
</dbReference>
<proteinExistence type="predicted"/>
<gene>
    <name evidence="4" type="ORF">O3P69_017587</name>
</gene>
<keyword evidence="5" id="KW-1185">Reference proteome</keyword>
<dbReference type="EMBL" id="JARAKH010000023">
    <property type="protein sequence ID" value="KAK8392062.1"/>
    <property type="molecule type" value="Genomic_DNA"/>
</dbReference>
<dbReference type="InterPro" id="IPR006600">
    <property type="entry name" value="HTH_CenpB_DNA-bd_dom"/>
</dbReference>
<evidence type="ECO:0000256" key="2">
    <source>
        <dbReference type="ARBA" id="ARBA00023125"/>
    </source>
</evidence>
<name>A0AAW0TZR4_SCYPA</name>
<dbReference type="GO" id="GO:0005634">
    <property type="term" value="C:nucleus"/>
    <property type="evidence" value="ECO:0007669"/>
    <property type="project" value="UniProtKB-SubCell"/>
</dbReference>
<dbReference type="SUPFAM" id="SSF46689">
    <property type="entry name" value="Homeodomain-like"/>
    <property type="match status" value="1"/>
</dbReference>
<evidence type="ECO:0000313" key="4">
    <source>
        <dbReference type="EMBL" id="KAK8392062.1"/>
    </source>
</evidence>
<comment type="subcellular location">
    <subcellularLocation>
        <location evidence="1">Nucleus</location>
    </subcellularLocation>
</comment>
<comment type="caution">
    <text evidence="4">The sequence shown here is derived from an EMBL/GenBank/DDBJ whole genome shotgun (WGS) entry which is preliminary data.</text>
</comment>
<dbReference type="PROSITE" id="PS51253">
    <property type="entry name" value="HTH_CENPB"/>
    <property type="match status" value="1"/>
</dbReference>
<dbReference type="Pfam" id="PF03221">
    <property type="entry name" value="HTH_Tnp_Tc5"/>
    <property type="match status" value="1"/>
</dbReference>
<dbReference type="AlphaFoldDB" id="A0AAW0TZR4"/>
<reference evidence="4 5" key="1">
    <citation type="submission" date="2023-03" db="EMBL/GenBank/DDBJ databases">
        <title>High-quality genome of Scylla paramamosain provides insights in environmental adaptation.</title>
        <authorList>
            <person name="Zhang L."/>
        </authorList>
    </citation>
    <scope>NUCLEOTIDE SEQUENCE [LARGE SCALE GENOMIC DNA]</scope>
    <source>
        <strain evidence="4">LZ_2023a</strain>
        <tissue evidence="4">Muscle</tissue>
    </source>
</reference>
<sequence length="71" mass="7907">MLQEKGRDLAKKMGEEGACQFSDGWLHRFKVRHGIRKLDISGESKSANLPSAEEFVDRGTVADHTVSFLTS</sequence>
<evidence type="ECO:0000259" key="3">
    <source>
        <dbReference type="PROSITE" id="PS51253"/>
    </source>
</evidence>
<evidence type="ECO:0000256" key="1">
    <source>
        <dbReference type="ARBA" id="ARBA00004123"/>
    </source>
</evidence>